<evidence type="ECO:0000313" key="1">
    <source>
        <dbReference type="EMBL" id="RUT78609.1"/>
    </source>
</evidence>
<comment type="caution">
    <text evidence="1">The sequence shown here is derived from an EMBL/GenBank/DDBJ whole genome shotgun (WGS) entry which is preliminary data.</text>
</comment>
<reference evidence="1 2" key="1">
    <citation type="submission" date="2018-11" db="EMBL/GenBank/DDBJ databases">
        <title>Parancylomarina longa gen. nov., sp. nov., isolated from sediments of southern Okinawa.</title>
        <authorList>
            <person name="Fu T."/>
        </authorList>
    </citation>
    <scope>NUCLEOTIDE SEQUENCE [LARGE SCALE GENOMIC DNA]</scope>
    <source>
        <strain evidence="1 2">T3-2 S1-C</strain>
    </source>
</reference>
<dbReference type="Proteomes" id="UP000282985">
    <property type="component" value="Unassembled WGS sequence"/>
</dbReference>
<gene>
    <name evidence="1" type="ORF">DLK05_07150</name>
</gene>
<accession>A0A434AVV9</accession>
<sequence length="103" mass="12022">MKVTLLLKEDEYFKVGDHIFTKNDNLKSLEDKLHFCGSSAINVFKEFENSLTMEVMDDWSKLSKALNQTTSCCAVWDNRKIISELINKQDHPVSWYVQNCRIC</sequence>
<proteinExistence type="predicted"/>
<name>A0A434AVV9_9BACT</name>
<keyword evidence="2" id="KW-1185">Reference proteome</keyword>
<dbReference type="AlphaFoldDB" id="A0A434AVV9"/>
<protein>
    <submittedName>
        <fullName evidence="1">Uncharacterized protein</fullName>
    </submittedName>
</protein>
<dbReference type="EMBL" id="RJJX01000007">
    <property type="protein sequence ID" value="RUT78609.1"/>
    <property type="molecule type" value="Genomic_DNA"/>
</dbReference>
<evidence type="ECO:0000313" key="2">
    <source>
        <dbReference type="Proteomes" id="UP000282985"/>
    </source>
</evidence>
<organism evidence="1 2">
    <name type="scientific">Ancylomarina longa</name>
    <dbReference type="NCBI Taxonomy" id="2487017"/>
    <lineage>
        <taxon>Bacteria</taxon>
        <taxon>Pseudomonadati</taxon>
        <taxon>Bacteroidota</taxon>
        <taxon>Bacteroidia</taxon>
        <taxon>Marinilabiliales</taxon>
        <taxon>Marinifilaceae</taxon>
        <taxon>Ancylomarina</taxon>
    </lineage>
</organism>